<evidence type="ECO:0000256" key="3">
    <source>
        <dbReference type="ARBA" id="ARBA00022507"/>
    </source>
</evidence>
<feature type="transmembrane region" description="Helical" evidence="11">
    <location>
        <begin position="190"/>
        <end position="212"/>
    </location>
</feature>
<gene>
    <name evidence="12" type="ORF">yc1106_02964</name>
</gene>
<evidence type="ECO:0000256" key="4">
    <source>
        <dbReference type="ARBA" id="ARBA00022692"/>
    </source>
</evidence>
<dbReference type="PANTHER" id="PTHR28097:SF1">
    <property type="entry name" value="PHEROMONE A FACTOR RECEPTOR"/>
    <property type="match status" value="1"/>
</dbReference>
<evidence type="ECO:0000256" key="10">
    <source>
        <dbReference type="SAM" id="MobiDB-lite"/>
    </source>
</evidence>
<feature type="transmembrane region" description="Helical" evidence="11">
    <location>
        <begin position="98"/>
        <end position="116"/>
    </location>
</feature>
<reference evidence="12" key="1">
    <citation type="submission" date="2021-12" db="EMBL/GenBank/DDBJ databases">
        <title>Curvularia clavata genome.</title>
        <authorList>
            <person name="Cao Y."/>
        </authorList>
    </citation>
    <scope>NUCLEOTIDE SEQUENCE</scope>
    <source>
        <strain evidence="12">Yc1106</strain>
    </source>
</reference>
<dbReference type="PANTHER" id="PTHR28097">
    <property type="entry name" value="PHEROMONE A FACTOR RECEPTOR"/>
    <property type="match status" value="1"/>
</dbReference>
<feature type="transmembrane region" description="Helical" evidence="11">
    <location>
        <begin position="232"/>
        <end position="255"/>
    </location>
</feature>
<dbReference type="Proteomes" id="UP001056012">
    <property type="component" value="Chromosome 2"/>
</dbReference>
<evidence type="ECO:0000256" key="8">
    <source>
        <dbReference type="ARBA" id="ARBA00023170"/>
    </source>
</evidence>
<keyword evidence="4 11" id="KW-0812">Transmembrane</keyword>
<protein>
    <submittedName>
        <fullName evidence="12">Uncharacterized protein</fullName>
    </submittedName>
</protein>
<evidence type="ECO:0000256" key="7">
    <source>
        <dbReference type="ARBA" id="ARBA00023136"/>
    </source>
</evidence>
<feature type="compositionally biased region" description="Polar residues" evidence="10">
    <location>
        <begin position="510"/>
        <end position="519"/>
    </location>
</feature>
<feature type="region of interest" description="Disordered" evidence="10">
    <location>
        <begin position="499"/>
        <end position="519"/>
    </location>
</feature>
<keyword evidence="7 11" id="KW-0472">Membrane</keyword>
<keyword evidence="13" id="KW-1185">Reference proteome</keyword>
<evidence type="ECO:0000256" key="1">
    <source>
        <dbReference type="ARBA" id="ARBA00004141"/>
    </source>
</evidence>
<dbReference type="PRINTS" id="PR00899">
    <property type="entry name" value="GPCRSTE3"/>
</dbReference>
<name>A0A9Q8Z4T8_CURCL</name>
<feature type="transmembrane region" description="Helical" evidence="11">
    <location>
        <begin position="25"/>
        <end position="44"/>
    </location>
</feature>
<sequence length="519" mass="58683">MRSNAVGILARNTVYLQEPSMDAPISTQAMLFPALAFPAWILCIPSMSWHFRRVNFAAGSIILWLMLHNFFNSINALIWPRDNIPEWWDGHVWCDIHVRIQVGSYIGIAASAAMITRKLAKVMDTRNITVSSSRDSKTREKIWEIVWCWGAPMVLIIAYYVVQSARYFVFGIVGCLPAYDNSWPSLVVNIMWFPITTMFATYWSILLIYRLYRYRQEFHRLVAAQNTTKSRFIRLFILGITTSLVYFGYSIYILFVASRTMNGPYSWSRVHDPTSFNAIICVPAQGNVAYDKWIQVITGYVVFLLFGTGVDAHNLYRKILVCLGLGKVWPSLYETSRSSYRTPSSFIAARSWTSNVSSKAKNMLWSSRTDSVASVSDTAKSCVRKNSVVLDSIPSVRHGTSECELIEEEQGVPEQPATLVRQSSFKRWFARSKQSNSLLPLFNRRNIVERTPADAGTATAAINSPGVHAHAWATEDVPVARASEGDGVIVLHELHQNCHDRPGNERDSKSNYAWTGSEV</sequence>
<dbReference type="GO" id="GO:0004932">
    <property type="term" value="F:mating-type factor pheromone receptor activity"/>
    <property type="evidence" value="ECO:0007669"/>
    <property type="project" value="InterPro"/>
</dbReference>
<dbReference type="GO" id="GO:0005886">
    <property type="term" value="C:plasma membrane"/>
    <property type="evidence" value="ECO:0007669"/>
    <property type="project" value="TreeGrafter"/>
</dbReference>
<keyword evidence="5 11" id="KW-1133">Transmembrane helix</keyword>
<dbReference type="Pfam" id="PF02076">
    <property type="entry name" value="STE3"/>
    <property type="match status" value="1"/>
</dbReference>
<feature type="transmembrane region" description="Helical" evidence="11">
    <location>
        <begin position="293"/>
        <end position="310"/>
    </location>
</feature>
<keyword evidence="3" id="KW-0589">Pheromone response</keyword>
<dbReference type="EMBL" id="CP089275">
    <property type="protein sequence ID" value="USP75690.1"/>
    <property type="molecule type" value="Genomic_DNA"/>
</dbReference>
<evidence type="ECO:0000256" key="5">
    <source>
        <dbReference type="ARBA" id="ARBA00022989"/>
    </source>
</evidence>
<comment type="similarity">
    <text evidence="2">Belongs to the G-protein coupled receptor 4 family.</text>
</comment>
<evidence type="ECO:0000313" key="12">
    <source>
        <dbReference type="EMBL" id="USP75690.1"/>
    </source>
</evidence>
<proteinExistence type="inferred from homology"/>
<feature type="transmembrane region" description="Helical" evidence="11">
    <location>
        <begin position="56"/>
        <end position="78"/>
    </location>
</feature>
<dbReference type="GO" id="GO:0000750">
    <property type="term" value="P:pheromone-dependent signal transduction involved in conjugation with cellular fusion"/>
    <property type="evidence" value="ECO:0007669"/>
    <property type="project" value="TreeGrafter"/>
</dbReference>
<dbReference type="VEuPathDB" id="FungiDB:yc1106_02964"/>
<feature type="transmembrane region" description="Helical" evidence="11">
    <location>
        <begin position="142"/>
        <end position="162"/>
    </location>
</feature>
<evidence type="ECO:0000256" key="6">
    <source>
        <dbReference type="ARBA" id="ARBA00023040"/>
    </source>
</evidence>
<keyword evidence="9" id="KW-0807">Transducer</keyword>
<feature type="compositionally biased region" description="Basic and acidic residues" evidence="10">
    <location>
        <begin position="499"/>
        <end position="509"/>
    </location>
</feature>
<evidence type="ECO:0000256" key="11">
    <source>
        <dbReference type="SAM" id="Phobius"/>
    </source>
</evidence>
<organism evidence="12 13">
    <name type="scientific">Curvularia clavata</name>
    <dbReference type="NCBI Taxonomy" id="95742"/>
    <lineage>
        <taxon>Eukaryota</taxon>
        <taxon>Fungi</taxon>
        <taxon>Dikarya</taxon>
        <taxon>Ascomycota</taxon>
        <taxon>Pezizomycotina</taxon>
        <taxon>Dothideomycetes</taxon>
        <taxon>Pleosporomycetidae</taxon>
        <taxon>Pleosporales</taxon>
        <taxon>Pleosporineae</taxon>
        <taxon>Pleosporaceae</taxon>
        <taxon>Curvularia</taxon>
    </lineage>
</organism>
<comment type="subcellular location">
    <subcellularLocation>
        <location evidence="1">Membrane</location>
        <topology evidence="1">Multi-pass membrane protein</topology>
    </subcellularLocation>
</comment>
<keyword evidence="6" id="KW-0297">G-protein coupled receptor</keyword>
<keyword evidence="8" id="KW-0675">Receptor</keyword>
<dbReference type="AlphaFoldDB" id="A0A9Q8Z4T8"/>
<evidence type="ECO:0000313" key="13">
    <source>
        <dbReference type="Proteomes" id="UP001056012"/>
    </source>
</evidence>
<evidence type="ECO:0000256" key="9">
    <source>
        <dbReference type="ARBA" id="ARBA00023224"/>
    </source>
</evidence>
<evidence type="ECO:0000256" key="2">
    <source>
        <dbReference type="ARBA" id="ARBA00011085"/>
    </source>
</evidence>
<accession>A0A9Q8Z4T8</accession>
<dbReference type="CDD" id="cd14966">
    <property type="entry name" value="7tmD_STE3"/>
    <property type="match status" value="1"/>
</dbReference>
<dbReference type="OrthoDB" id="2874149at2759"/>
<dbReference type="InterPro" id="IPR001499">
    <property type="entry name" value="GPCR_STE3"/>
</dbReference>